<keyword evidence="3" id="KW-0966">Cell projection</keyword>
<feature type="domain" description="Flagellar basal body rod protein N-terminal" evidence="2">
    <location>
        <begin position="18"/>
        <end position="37"/>
    </location>
</feature>
<keyword evidence="3" id="KW-0969">Cilium</keyword>
<accession>A0A2U8W0Y6</accession>
<reference evidence="3 4" key="1">
    <citation type="submission" date="2018-05" db="EMBL/GenBank/DDBJ databases">
        <title>Complete Genome Sequence of Methylobacterium sp. 17Sr1-43.</title>
        <authorList>
            <person name="Srinivasan S."/>
        </authorList>
    </citation>
    <scope>NUCLEOTIDE SEQUENCE [LARGE SCALE GENOMIC DNA]</scope>
    <source>
        <strain evidence="3 4">17Sr1-43</strain>
    </source>
</reference>
<evidence type="ECO:0000256" key="1">
    <source>
        <dbReference type="ARBA" id="ARBA00004117"/>
    </source>
</evidence>
<dbReference type="InterPro" id="IPR001444">
    <property type="entry name" value="Flag_bb_rod_N"/>
</dbReference>
<evidence type="ECO:0000313" key="4">
    <source>
        <dbReference type="Proteomes" id="UP000246058"/>
    </source>
</evidence>
<dbReference type="EMBL" id="CP029551">
    <property type="protein sequence ID" value="AWN39122.1"/>
    <property type="molecule type" value="Genomic_DNA"/>
</dbReference>
<dbReference type="Pfam" id="PF00460">
    <property type="entry name" value="Flg_bb_rod"/>
    <property type="match status" value="1"/>
</dbReference>
<comment type="subcellular location">
    <subcellularLocation>
        <location evidence="1">Bacterial flagellum basal body</location>
    </subcellularLocation>
</comment>
<protein>
    <submittedName>
        <fullName evidence="3">Flagellar basal body rod protein FlgB</fullName>
    </submittedName>
</protein>
<sequence>MSGIYLFDLASMQARHLAVRQSTIAGNVANANTPDYKARDVTPFAQVLASAGFGMAQTASAHVEGGGPGTRVQDSKDGWDVLETASGVSIEQELLKAGTVAREHSLNTGIVKAFDRMLKLAVKG</sequence>
<proteinExistence type="predicted"/>
<dbReference type="NCBIfam" id="NF004653">
    <property type="entry name" value="PRK06003.1"/>
    <property type="match status" value="1"/>
</dbReference>
<keyword evidence="4" id="KW-1185">Reference proteome</keyword>
<dbReference type="GO" id="GO:0009425">
    <property type="term" value="C:bacterial-type flagellum basal body"/>
    <property type="evidence" value="ECO:0007669"/>
    <property type="project" value="UniProtKB-SubCell"/>
</dbReference>
<dbReference type="RefSeq" id="WP_109954275.1">
    <property type="nucleotide sequence ID" value="NZ_CP029551.1"/>
</dbReference>
<gene>
    <name evidence="3" type="primary">flgB</name>
    <name evidence="3" type="ORF">DK427_19410</name>
</gene>
<dbReference type="Proteomes" id="UP000246058">
    <property type="component" value="Chromosome"/>
</dbReference>
<keyword evidence="3" id="KW-0282">Flagellum</keyword>
<organism evidence="3 4">
    <name type="scientific">Methylobacterium radiodurans</name>
    <dbReference type="NCBI Taxonomy" id="2202828"/>
    <lineage>
        <taxon>Bacteria</taxon>
        <taxon>Pseudomonadati</taxon>
        <taxon>Pseudomonadota</taxon>
        <taxon>Alphaproteobacteria</taxon>
        <taxon>Hyphomicrobiales</taxon>
        <taxon>Methylobacteriaceae</taxon>
        <taxon>Methylobacterium</taxon>
    </lineage>
</organism>
<name>A0A2U8W0Y6_9HYPH</name>
<dbReference type="AlphaFoldDB" id="A0A2U8W0Y6"/>
<dbReference type="OrthoDB" id="9788334at2"/>
<evidence type="ECO:0000313" key="3">
    <source>
        <dbReference type="EMBL" id="AWN39122.1"/>
    </source>
</evidence>
<dbReference type="KEGG" id="meti:DK427_19410"/>
<evidence type="ECO:0000259" key="2">
    <source>
        <dbReference type="Pfam" id="PF00460"/>
    </source>
</evidence>